<organism evidence="2">
    <name type="scientific">Trepomonas sp. PC1</name>
    <dbReference type="NCBI Taxonomy" id="1076344"/>
    <lineage>
        <taxon>Eukaryota</taxon>
        <taxon>Metamonada</taxon>
        <taxon>Diplomonadida</taxon>
        <taxon>Hexamitidae</taxon>
        <taxon>Hexamitinae</taxon>
        <taxon>Trepomonas</taxon>
    </lineage>
</organism>
<keyword evidence="1" id="KW-1133">Transmembrane helix</keyword>
<protein>
    <recommendedName>
        <fullName evidence="3">Transmembrane protein</fullName>
    </recommendedName>
</protein>
<sequence length="400" mass="46295">TTQNKFASLVNNPDLKVEDNIVAILPVENQQITQQSKSITFKQYQQNISGINFSKQIQDIYPILMKHQNNVGLPDGIQTDKYFSYFVTSKNQTKVYEKSNVTDSNVSFPFAFIDTQLQKKLLSIQFSSQQIEEYTKQTVNSLLKIYSDAKAFDLTVCTSLRLMFQLLNMKKPSEVIRQLQVYISELDTDLCKKNARYFNLMVWMFLQADKSVKSFNQFANEAILKLSKIFTFKKKINEQYVIETSYNVNLFASYVNLSFQKKPDIFAQLADELQRFKQMKLGQVATNNVYGAEKAMSFVEIVEQQSVAQKPKRKVQKEHKIKSVKVEDLKPIEVVEVKAKRQIPFLMFVMLFVAALVFCNIPEYRFEFSKIAKQVGGQLLVVCKMLKKFVELTVKMVSEI</sequence>
<dbReference type="EMBL" id="GDID01007265">
    <property type="protein sequence ID" value="JAP89341.1"/>
    <property type="molecule type" value="Transcribed_RNA"/>
</dbReference>
<evidence type="ECO:0008006" key="3">
    <source>
        <dbReference type="Google" id="ProtNLM"/>
    </source>
</evidence>
<feature type="transmembrane region" description="Helical" evidence="1">
    <location>
        <begin position="343"/>
        <end position="361"/>
    </location>
</feature>
<reference evidence="2" key="1">
    <citation type="submission" date="2015-07" db="EMBL/GenBank/DDBJ databases">
        <title>Adaptation to a free-living lifestyle via gene acquisitions in the diplomonad Trepomonas sp. PC1.</title>
        <authorList>
            <person name="Xu F."/>
            <person name="Jerlstrom-Hultqvist J."/>
            <person name="Kolisko M."/>
            <person name="Simpson A.G.B."/>
            <person name="Roger A.J."/>
            <person name="Svard S.G."/>
            <person name="Andersson J.O."/>
        </authorList>
    </citation>
    <scope>NUCLEOTIDE SEQUENCE</scope>
    <source>
        <strain evidence="2">PC1</strain>
    </source>
</reference>
<keyword evidence="1" id="KW-0812">Transmembrane</keyword>
<dbReference type="AlphaFoldDB" id="A0A146K136"/>
<proteinExistence type="predicted"/>
<name>A0A146K136_9EUKA</name>
<feature type="non-terminal residue" evidence="2">
    <location>
        <position position="1"/>
    </location>
</feature>
<keyword evidence="1" id="KW-0472">Membrane</keyword>
<accession>A0A146K136</accession>
<evidence type="ECO:0000256" key="1">
    <source>
        <dbReference type="SAM" id="Phobius"/>
    </source>
</evidence>
<evidence type="ECO:0000313" key="2">
    <source>
        <dbReference type="EMBL" id="JAP89341.1"/>
    </source>
</evidence>
<gene>
    <name evidence="2" type="ORF">TPC1_31164</name>
</gene>